<keyword evidence="3" id="KW-0028">Amino-acid biosynthesis</keyword>
<keyword evidence="6" id="KW-0198">Cysteine biosynthesis</keyword>
<comment type="similarity">
    <text evidence="2">Belongs to the cysteine synthase/cystathionine beta-synthase family.</text>
</comment>
<dbReference type="InterPro" id="IPR005856">
    <property type="entry name" value="Cys_synth"/>
</dbReference>
<dbReference type="Pfam" id="PF00291">
    <property type="entry name" value="PALP"/>
    <property type="match status" value="1"/>
</dbReference>
<evidence type="ECO:0000256" key="5">
    <source>
        <dbReference type="ARBA" id="ARBA00022898"/>
    </source>
</evidence>
<dbReference type="InterPro" id="IPR036052">
    <property type="entry name" value="TrpB-like_PALP_sf"/>
</dbReference>
<evidence type="ECO:0000256" key="4">
    <source>
        <dbReference type="ARBA" id="ARBA00022679"/>
    </source>
</evidence>
<evidence type="ECO:0000256" key="6">
    <source>
        <dbReference type="ARBA" id="ARBA00023192"/>
    </source>
</evidence>
<evidence type="ECO:0000313" key="8">
    <source>
        <dbReference type="EMBL" id="KKN56763.1"/>
    </source>
</evidence>
<proteinExistence type="inferred from homology"/>
<dbReference type="PANTHER" id="PTHR10314">
    <property type="entry name" value="CYSTATHIONINE BETA-SYNTHASE"/>
    <property type="match status" value="1"/>
</dbReference>
<comment type="cofactor">
    <cofactor evidence="1">
        <name>pyridoxal 5'-phosphate</name>
        <dbReference type="ChEBI" id="CHEBI:597326"/>
    </cofactor>
</comment>
<evidence type="ECO:0000259" key="7">
    <source>
        <dbReference type="Pfam" id="PF00291"/>
    </source>
</evidence>
<reference evidence="8" key="1">
    <citation type="journal article" date="2015" name="Nature">
        <title>Complex archaea that bridge the gap between prokaryotes and eukaryotes.</title>
        <authorList>
            <person name="Spang A."/>
            <person name="Saw J.H."/>
            <person name="Jorgensen S.L."/>
            <person name="Zaremba-Niedzwiedzka K."/>
            <person name="Martijn J."/>
            <person name="Lind A.E."/>
            <person name="van Eijk R."/>
            <person name="Schleper C."/>
            <person name="Guy L."/>
            <person name="Ettema T.J."/>
        </authorList>
    </citation>
    <scope>NUCLEOTIDE SEQUENCE</scope>
</reference>
<feature type="domain" description="Tryptophan synthase beta chain-like PALP" evidence="7">
    <location>
        <begin position="8"/>
        <end position="302"/>
    </location>
</feature>
<dbReference type="SUPFAM" id="SSF53686">
    <property type="entry name" value="Tryptophan synthase beta subunit-like PLP-dependent enzymes"/>
    <property type="match status" value="1"/>
</dbReference>
<evidence type="ECO:0000256" key="3">
    <source>
        <dbReference type="ARBA" id="ARBA00022605"/>
    </source>
</evidence>
<dbReference type="GO" id="GO:0006535">
    <property type="term" value="P:cysteine biosynthetic process from serine"/>
    <property type="evidence" value="ECO:0007669"/>
    <property type="project" value="InterPro"/>
</dbReference>
<gene>
    <name evidence="8" type="ORF">LCGC14_0569070</name>
</gene>
<evidence type="ECO:0000256" key="1">
    <source>
        <dbReference type="ARBA" id="ARBA00001933"/>
    </source>
</evidence>
<dbReference type="EMBL" id="LAZR01000832">
    <property type="protein sequence ID" value="KKN56763.1"/>
    <property type="molecule type" value="Genomic_DNA"/>
</dbReference>
<dbReference type="InterPro" id="IPR001216">
    <property type="entry name" value="P-phosphate_BS"/>
</dbReference>
<sequence length="349" mass="38042">MKIYDSVLDLIGHTPLVRLNRIKKDIKATILAKLEYYNPSGSVKDRIALYMIEEAERQGIIKKGDCIVEPTSGNTGTSLALVCALKGYRMIAVMPEQMSQERKDMMAAFGAEIVLVPSHGKAEPETFTKEDVEATLGRAEELASKPGHFMPNQFSNPANTLAHQMTTSSEIWEATNGQIDVFIAGVGTSGTAMGVSKGLKEKNQSTKIYVVEPANSAVISGECHGYHRIQGIGEGFIPDLFQHEDCDGIIKVSDIEAKATACRLARLEGIFAGYSAGANTFASLKVAKELGEEKTVVTIIPDSGMKYLSTELFHHNPEVCTIHCCTLERPDRHEECEEGAVRCCVLEPC</sequence>
<comment type="caution">
    <text evidence="8">The sequence shown here is derived from an EMBL/GenBank/DDBJ whole genome shotgun (WGS) entry which is preliminary data.</text>
</comment>
<dbReference type="InterPro" id="IPR050214">
    <property type="entry name" value="Cys_Synth/Cystath_Beta-Synth"/>
</dbReference>
<evidence type="ECO:0000256" key="2">
    <source>
        <dbReference type="ARBA" id="ARBA00007103"/>
    </source>
</evidence>
<protein>
    <recommendedName>
        <fullName evidence="7">Tryptophan synthase beta chain-like PALP domain-containing protein</fullName>
    </recommendedName>
</protein>
<dbReference type="NCBIfam" id="TIGR01139">
    <property type="entry name" value="cysK"/>
    <property type="match status" value="1"/>
</dbReference>
<dbReference type="InterPro" id="IPR005859">
    <property type="entry name" value="CysK"/>
</dbReference>
<dbReference type="Gene3D" id="3.40.50.1100">
    <property type="match status" value="2"/>
</dbReference>
<dbReference type="NCBIfam" id="TIGR01136">
    <property type="entry name" value="cysKM"/>
    <property type="match status" value="1"/>
</dbReference>
<name>A0A0F9UT21_9ZZZZ</name>
<dbReference type="InterPro" id="IPR001926">
    <property type="entry name" value="TrpB-like_PALP"/>
</dbReference>
<dbReference type="PROSITE" id="PS00901">
    <property type="entry name" value="CYS_SYNTHASE"/>
    <property type="match status" value="1"/>
</dbReference>
<dbReference type="GO" id="GO:0004124">
    <property type="term" value="F:cysteine synthase activity"/>
    <property type="evidence" value="ECO:0007669"/>
    <property type="project" value="InterPro"/>
</dbReference>
<dbReference type="FunFam" id="3.40.50.1100:FF:000006">
    <property type="entry name" value="Cysteine synthase"/>
    <property type="match status" value="1"/>
</dbReference>
<organism evidence="8">
    <name type="scientific">marine sediment metagenome</name>
    <dbReference type="NCBI Taxonomy" id="412755"/>
    <lineage>
        <taxon>unclassified sequences</taxon>
        <taxon>metagenomes</taxon>
        <taxon>ecological metagenomes</taxon>
    </lineage>
</organism>
<dbReference type="AlphaFoldDB" id="A0A0F9UT21"/>
<accession>A0A0F9UT21</accession>
<keyword evidence="4" id="KW-0808">Transferase</keyword>
<keyword evidence="5" id="KW-0663">Pyridoxal phosphate</keyword>
<dbReference type="CDD" id="cd01561">
    <property type="entry name" value="CBS_like"/>
    <property type="match status" value="1"/>
</dbReference>